<name>A0A2Z7ALX7_9LAMI</name>
<gene>
    <name evidence="1" type="ORF">F511_40289</name>
</gene>
<accession>A0A2Z7ALX7</accession>
<dbReference type="EMBL" id="KV014059">
    <property type="protein sequence ID" value="KZV22834.1"/>
    <property type="molecule type" value="Genomic_DNA"/>
</dbReference>
<proteinExistence type="predicted"/>
<evidence type="ECO:0000313" key="2">
    <source>
        <dbReference type="Proteomes" id="UP000250235"/>
    </source>
</evidence>
<evidence type="ECO:0000313" key="1">
    <source>
        <dbReference type="EMBL" id="KZV22834.1"/>
    </source>
</evidence>
<dbReference type="Proteomes" id="UP000250235">
    <property type="component" value="Unassembled WGS sequence"/>
</dbReference>
<protein>
    <submittedName>
        <fullName evidence="1">Uncharacterized protein</fullName>
    </submittedName>
</protein>
<sequence>MSTLVNAAVREWRNAAVRISARAYRLIPVRKPDSKSEEKHEESVHSKLFERSTRAFFDSSRLLRTEVRVELLLTALSDHQVTKLDRLEL</sequence>
<dbReference type="AlphaFoldDB" id="A0A2Z7ALX7"/>
<reference evidence="1 2" key="1">
    <citation type="journal article" date="2015" name="Proc. Natl. Acad. Sci. U.S.A.">
        <title>The resurrection genome of Boea hygrometrica: A blueprint for survival of dehydration.</title>
        <authorList>
            <person name="Xiao L."/>
            <person name="Yang G."/>
            <person name="Zhang L."/>
            <person name="Yang X."/>
            <person name="Zhao S."/>
            <person name="Ji Z."/>
            <person name="Zhou Q."/>
            <person name="Hu M."/>
            <person name="Wang Y."/>
            <person name="Chen M."/>
            <person name="Xu Y."/>
            <person name="Jin H."/>
            <person name="Xiao X."/>
            <person name="Hu G."/>
            <person name="Bao F."/>
            <person name="Hu Y."/>
            <person name="Wan P."/>
            <person name="Li L."/>
            <person name="Deng X."/>
            <person name="Kuang T."/>
            <person name="Xiang C."/>
            <person name="Zhu J.K."/>
            <person name="Oliver M.J."/>
            <person name="He Y."/>
        </authorList>
    </citation>
    <scope>NUCLEOTIDE SEQUENCE [LARGE SCALE GENOMIC DNA]</scope>
    <source>
        <strain evidence="2">cv. XS01</strain>
    </source>
</reference>
<keyword evidence="2" id="KW-1185">Reference proteome</keyword>
<organism evidence="1 2">
    <name type="scientific">Dorcoceras hygrometricum</name>
    <dbReference type="NCBI Taxonomy" id="472368"/>
    <lineage>
        <taxon>Eukaryota</taxon>
        <taxon>Viridiplantae</taxon>
        <taxon>Streptophyta</taxon>
        <taxon>Embryophyta</taxon>
        <taxon>Tracheophyta</taxon>
        <taxon>Spermatophyta</taxon>
        <taxon>Magnoliopsida</taxon>
        <taxon>eudicotyledons</taxon>
        <taxon>Gunneridae</taxon>
        <taxon>Pentapetalae</taxon>
        <taxon>asterids</taxon>
        <taxon>lamiids</taxon>
        <taxon>Lamiales</taxon>
        <taxon>Gesneriaceae</taxon>
        <taxon>Didymocarpoideae</taxon>
        <taxon>Trichosporeae</taxon>
        <taxon>Loxocarpinae</taxon>
        <taxon>Dorcoceras</taxon>
    </lineage>
</organism>